<keyword evidence="7 16" id="KW-0963">Cytoplasm</keyword>
<keyword evidence="11 16" id="KW-0067">ATP-binding</keyword>
<dbReference type="RefSeq" id="WP_124910233.1">
    <property type="nucleotide sequence ID" value="NZ_RQJP01000007.1"/>
</dbReference>
<dbReference type="NCBIfam" id="TIGR00671">
    <property type="entry name" value="baf"/>
    <property type="match status" value="1"/>
</dbReference>
<dbReference type="OrthoDB" id="9804707at2"/>
<dbReference type="GO" id="GO:0015937">
    <property type="term" value="P:coenzyme A biosynthetic process"/>
    <property type="evidence" value="ECO:0007669"/>
    <property type="project" value="UniProtKB-UniRule"/>
</dbReference>
<keyword evidence="10 16" id="KW-0418">Kinase</keyword>
<evidence type="ECO:0000256" key="2">
    <source>
        <dbReference type="ARBA" id="ARBA00001958"/>
    </source>
</evidence>
<accession>A0A3P1CAG1</accession>
<comment type="function">
    <text evidence="16">Catalyzes the phosphorylation of pantothenate (Pan), the first step in CoA biosynthesis.</text>
</comment>
<dbReference type="GO" id="GO:0046872">
    <property type="term" value="F:metal ion binding"/>
    <property type="evidence" value="ECO:0007669"/>
    <property type="project" value="UniProtKB-KW"/>
</dbReference>
<dbReference type="EC" id="2.7.1.33" evidence="6 16"/>
<evidence type="ECO:0000256" key="6">
    <source>
        <dbReference type="ARBA" id="ARBA00012102"/>
    </source>
</evidence>
<comment type="similarity">
    <text evidence="14 16">Belongs to the type III pantothenate kinase family.</text>
</comment>
<keyword evidence="16" id="KW-0479">Metal-binding</keyword>
<keyword evidence="18" id="KW-1185">Reference proteome</keyword>
<dbReference type="InterPro" id="IPR004619">
    <property type="entry name" value="Type_III_PanK"/>
</dbReference>
<feature type="binding site" evidence="16">
    <location>
        <position position="148"/>
    </location>
    <ligand>
        <name>K(+)</name>
        <dbReference type="ChEBI" id="CHEBI:29103"/>
    </ligand>
</feature>
<feature type="binding site" evidence="16">
    <location>
        <begin position="6"/>
        <end position="13"/>
    </location>
    <ligand>
        <name>ATP</name>
        <dbReference type="ChEBI" id="CHEBI:30616"/>
    </ligand>
</feature>
<evidence type="ECO:0000256" key="7">
    <source>
        <dbReference type="ARBA" id="ARBA00022490"/>
    </source>
</evidence>
<comment type="pathway">
    <text evidence="4 16">Cofactor biosynthesis; coenzyme A biosynthesis; CoA from (R)-pantothenate: step 1/5.</text>
</comment>
<dbReference type="GO" id="GO:0004594">
    <property type="term" value="F:pantothenate kinase activity"/>
    <property type="evidence" value="ECO:0007669"/>
    <property type="project" value="UniProtKB-UniRule"/>
</dbReference>
<feature type="binding site" evidence="16">
    <location>
        <position position="203"/>
    </location>
    <ligand>
        <name>substrate</name>
    </ligand>
</feature>
<proteinExistence type="inferred from homology"/>
<dbReference type="HAMAP" id="MF_01274">
    <property type="entry name" value="Pantothen_kinase_3"/>
    <property type="match status" value="1"/>
</dbReference>
<dbReference type="CDD" id="cd24015">
    <property type="entry name" value="ASKHA_NBD_PanK-III"/>
    <property type="match status" value="1"/>
</dbReference>
<dbReference type="GO" id="GO:0005737">
    <property type="term" value="C:cytoplasm"/>
    <property type="evidence" value="ECO:0007669"/>
    <property type="project" value="UniProtKB-SubCell"/>
</dbReference>
<comment type="subunit">
    <text evidence="5 16">Homodimer.</text>
</comment>
<keyword evidence="13 16" id="KW-0173">Coenzyme A biosynthesis</keyword>
<dbReference type="PANTHER" id="PTHR34265">
    <property type="entry name" value="TYPE III PANTOTHENATE KINASE"/>
    <property type="match status" value="1"/>
</dbReference>
<evidence type="ECO:0000256" key="16">
    <source>
        <dbReference type="HAMAP-Rule" id="MF_01274"/>
    </source>
</evidence>
<keyword evidence="12 16" id="KW-0630">Potassium</keyword>
<comment type="catalytic activity">
    <reaction evidence="1 16">
        <text>(R)-pantothenate + ATP = (R)-4'-phosphopantothenate + ADP + H(+)</text>
        <dbReference type="Rhea" id="RHEA:16373"/>
        <dbReference type="ChEBI" id="CHEBI:10986"/>
        <dbReference type="ChEBI" id="CHEBI:15378"/>
        <dbReference type="ChEBI" id="CHEBI:29032"/>
        <dbReference type="ChEBI" id="CHEBI:30616"/>
        <dbReference type="ChEBI" id="CHEBI:456216"/>
        <dbReference type="EC" id="2.7.1.33"/>
    </reaction>
</comment>
<dbReference type="AlphaFoldDB" id="A0A3P1CAG1"/>
<sequence>MFLAVDAGNSDTVFGLYDQQQWRHVWRTRSLVEEPMAFHLTDRLVGDTDAIPTERDRYERLLRLWFLEANIPLSAIDSVVISSVVPELTPTLKTTLTRLFGQEPVVVGPAIYHALPLQILRPYAIGTDLVANAMAAHLRYKQNCVVVDFGTALTFTTVSAEGKMLGIAIAPGLKTAVRSLFSTTAQLPEVPLVMPDSALGTSTAHAIQAGVVLGYEGLVRSLINRIRAELNGDCLAIATGGMATAIPTLSTDFLEIIPNLTLDGIREIGLRTQGPAGAPV</sequence>
<evidence type="ECO:0000256" key="9">
    <source>
        <dbReference type="ARBA" id="ARBA00022741"/>
    </source>
</evidence>
<organism evidence="17 18">
    <name type="scientific">Larkinella knui</name>
    <dbReference type="NCBI Taxonomy" id="2025310"/>
    <lineage>
        <taxon>Bacteria</taxon>
        <taxon>Pseudomonadati</taxon>
        <taxon>Bacteroidota</taxon>
        <taxon>Cytophagia</taxon>
        <taxon>Cytophagales</taxon>
        <taxon>Spirosomataceae</taxon>
        <taxon>Larkinella</taxon>
    </lineage>
</organism>
<comment type="cofactor">
    <cofactor evidence="16">
        <name>NH4(+)</name>
        <dbReference type="ChEBI" id="CHEBI:28938"/>
    </cofactor>
    <cofactor evidence="16">
        <name>K(+)</name>
        <dbReference type="ChEBI" id="CHEBI:29103"/>
    </cofactor>
    <text evidence="16">A monovalent cation. Ammonium or potassium.</text>
</comment>
<feature type="binding site" evidence="16">
    <location>
        <position position="151"/>
    </location>
    <ligand>
        <name>ATP</name>
        <dbReference type="ChEBI" id="CHEBI:30616"/>
    </ligand>
</feature>
<comment type="caution">
    <text evidence="16">Lacks conserved residue(s) required for the propagation of feature annotation.</text>
</comment>
<comment type="caution">
    <text evidence="17">The sequence shown here is derived from an EMBL/GenBank/DDBJ whole genome shotgun (WGS) entry which is preliminary data.</text>
</comment>
<dbReference type="SUPFAM" id="SSF53067">
    <property type="entry name" value="Actin-like ATPase domain"/>
    <property type="match status" value="2"/>
</dbReference>
<dbReference type="EMBL" id="RQJP01000007">
    <property type="protein sequence ID" value="RRB10220.1"/>
    <property type="molecule type" value="Genomic_DNA"/>
</dbReference>
<dbReference type="Gene3D" id="3.30.420.40">
    <property type="match status" value="2"/>
</dbReference>
<dbReference type="Pfam" id="PF03309">
    <property type="entry name" value="Pan_kinase"/>
    <property type="match status" value="1"/>
</dbReference>
<evidence type="ECO:0000313" key="17">
    <source>
        <dbReference type="EMBL" id="RRB10220.1"/>
    </source>
</evidence>
<comment type="cofactor">
    <cofactor evidence="2">
        <name>K(+)</name>
        <dbReference type="ChEBI" id="CHEBI:29103"/>
    </cofactor>
</comment>
<keyword evidence="9 16" id="KW-0547">Nucleotide-binding</keyword>
<evidence type="ECO:0000256" key="15">
    <source>
        <dbReference type="ARBA" id="ARBA00040883"/>
    </source>
</evidence>
<evidence type="ECO:0000256" key="1">
    <source>
        <dbReference type="ARBA" id="ARBA00001206"/>
    </source>
</evidence>
<comment type="subcellular location">
    <subcellularLocation>
        <location evidence="3 16">Cytoplasm</location>
    </subcellularLocation>
</comment>
<dbReference type="UniPathway" id="UPA00241">
    <property type="reaction ID" value="UER00352"/>
</dbReference>
<evidence type="ECO:0000256" key="3">
    <source>
        <dbReference type="ARBA" id="ARBA00004496"/>
    </source>
</evidence>
<evidence type="ECO:0000256" key="14">
    <source>
        <dbReference type="ARBA" id="ARBA00038036"/>
    </source>
</evidence>
<name>A0A3P1CAG1_9BACT</name>
<evidence type="ECO:0000313" key="18">
    <source>
        <dbReference type="Proteomes" id="UP000274271"/>
    </source>
</evidence>
<protein>
    <recommendedName>
        <fullName evidence="15 16">Type III pantothenate kinase</fullName>
        <ecNumber evidence="6 16">2.7.1.33</ecNumber>
    </recommendedName>
    <alternativeName>
        <fullName evidence="16">PanK-III</fullName>
    </alternativeName>
    <alternativeName>
        <fullName evidence="16">Pantothenic acid kinase</fullName>
    </alternativeName>
</protein>
<reference evidence="17 18" key="1">
    <citation type="submission" date="2018-11" db="EMBL/GenBank/DDBJ databases">
        <authorList>
            <person name="Zhou Z."/>
            <person name="Wang G."/>
        </authorList>
    </citation>
    <scope>NUCLEOTIDE SEQUENCE [LARGE SCALE GENOMIC DNA]</scope>
    <source>
        <strain evidence="17 18">KCTC42998</strain>
    </source>
</reference>
<evidence type="ECO:0000256" key="11">
    <source>
        <dbReference type="ARBA" id="ARBA00022840"/>
    </source>
</evidence>
<dbReference type="GO" id="GO:0005524">
    <property type="term" value="F:ATP binding"/>
    <property type="evidence" value="ECO:0007669"/>
    <property type="project" value="UniProtKB-UniRule"/>
</dbReference>
<evidence type="ECO:0000256" key="8">
    <source>
        <dbReference type="ARBA" id="ARBA00022679"/>
    </source>
</evidence>
<keyword evidence="8 16" id="KW-0808">Transferase</keyword>
<evidence type="ECO:0000256" key="5">
    <source>
        <dbReference type="ARBA" id="ARBA00011738"/>
    </source>
</evidence>
<dbReference type="InterPro" id="IPR043129">
    <property type="entry name" value="ATPase_NBD"/>
</dbReference>
<evidence type="ECO:0000256" key="4">
    <source>
        <dbReference type="ARBA" id="ARBA00005225"/>
    </source>
</evidence>
<dbReference type="PANTHER" id="PTHR34265:SF1">
    <property type="entry name" value="TYPE III PANTOTHENATE KINASE"/>
    <property type="match status" value="1"/>
</dbReference>
<dbReference type="Proteomes" id="UP000274271">
    <property type="component" value="Unassembled WGS sequence"/>
</dbReference>
<gene>
    <name evidence="16" type="primary">coaX</name>
    <name evidence="17" type="ORF">EHT87_28675</name>
</gene>
<evidence type="ECO:0000256" key="13">
    <source>
        <dbReference type="ARBA" id="ARBA00022993"/>
    </source>
</evidence>
<evidence type="ECO:0000256" key="10">
    <source>
        <dbReference type="ARBA" id="ARBA00022777"/>
    </source>
</evidence>
<feature type="active site" description="Proton acceptor" evidence="16">
    <location>
        <position position="128"/>
    </location>
</feature>
<feature type="binding site" evidence="16">
    <location>
        <begin position="126"/>
        <end position="129"/>
    </location>
    <ligand>
        <name>substrate</name>
    </ligand>
</feature>
<evidence type="ECO:0000256" key="12">
    <source>
        <dbReference type="ARBA" id="ARBA00022958"/>
    </source>
</evidence>